<dbReference type="EMBL" id="JYDS01001853">
    <property type="protein sequence ID" value="KRY98243.1"/>
    <property type="molecule type" value="Genomic_DNA"/>
</dbReference>
<gene>
    <name evidence="1" type="ORF">T4B_2329</name>
</gene>
<dbReference type="Proteomes" id="UP000054805">
    <property type="component" value="Unassembled WGS sequence"/>
</dbReference>
<protein>
    <submittedName>
        <fullName evidence="1">Uncharacterized protein</fullName>
    </submittedName>
</protein>
<comment type="caution">
    <text evidence="1">The sequence shown here is derived from an EMBL/GenBank/DDBJ whole genome shotgun (WGS) entry which is preliminary data.</text>
</comment>
<proteinExistence type="predicted"/>
<evidence type="ECO:0000313" key="1">
    <source>
        <dbReference type="EMBL" id="KRY98243.1"/>
    </source>
</evidence>
<sequence>MKSRNAINRKLHEQFIAKEYVRRNGNAFCCLLRMPT</sequence>
<accession>A0A0V1GK70</accession>
<organism evidence="1 2">
    <name type="scientific">Trichinella pseudospiralis</name>
    <name type="common">Parasitic roundworm</name>
    <dbReference type="NCBI Taxonomy" id="6337"/>
    <lineage>
        <taxon>Eukaryota</taxon>
        <taxon>Metazoa</taxon>
        <taxon>Ecdysozoa</taxon>
        <taxon>Nematoda</taxon>
        <taxon>Enoplea</taxon>
        <taxon>Dorylaimia</taxon>
        <taxon>Trichinellida</taxon>
        <taxon>Trichinellidae</taxon>
        <taxon>Trichinella</taxon>
    </lineage>
</organism>
<reference evidence="1 2" key="1">
    <citation type="submission" date="2015-01" db="EMBL/GenBank/DDBJ databases">
        <title>Evolution of Trichinella species and genotypes.</title>
        <authorList>
            <person name="Korhonen P.K."/>
            <person name="Edoardo P."/>
            <person name="Giuseppe L.R."/>
            <person name="Gasser R.B."/>
        </authorList>
    </citation>
    <scope>NUCLEOTIDE SEQUENCE [LARGE SCALE GENOMIC DNA]</scope>
    <source>
        <strain evidence="1">ISS588</strain>
    </source>
</reference>
<evidence type="ECO:0000313" key="2">
    <source>
        <dbReference type="Proteomes" id="UP000054805"/>
    </source>
</evidence>
<keyword evidence="2" id="KW-1185">Reference proteome</keyword>
<dbReference type="AlphaFoldDB" id="A0A0V1GK70"/>
<name>A0A0V1GK70_TRIPS</name>